<dbReference type="SUPFAM" id="SSF81296">
    <property type="entry name" value="E set domains"/>
    <property type="match status" value="1"/>
</dbReference>
<evidence type="ECO:0000313" key="4">
    <source>
        <dbReference type="Proteomes" id="UP001473302"/>
    </source>
</evidence>
<gene>
    <name evidence="3" type="ORF">MFLAVUS_005217</name>
</gene>
<organism evidence="3 4">
    <name type="scientific">Mucor flavus</name>
    <dbReference type="NCBI Taxonomy" id="439312"/>
    <lineage>
        <taxon>Eukaryota</taxon>
        <taxon>Fungi</taxon>
        <taxon>Fungi incertae sedis</taxon>
        <taxon>Mucoromycota</taxon>
        <taxon>Mucoromycotina</taxon>
        <taxon>Mucoromycetes</taxon>
        <taxon>Mucorales</taxon>
        <taxon>Mucorineae</taxon>
        <taxon>Mucoraceae</taxon>
        <taxon>Mucor</taxon>
    </lineage>
</organism>
<dbReference type="Proteomes" id="UP001473302">
    <property type="component" value="Unassembled WGS sequence"/>
</dbReference>
<dbReference type="InterPro" id="IPR050827">
    <property type="entry name" value="CRP1_MDG1_kinase"/>
</dbReference>
<dbReference type="InterPro" id="IPR032640">
    <property type="entry name" value="AMPK1_CBM"/>
</dbReference>
<proteinExistence type="inferred from homology"/>
<dbReference type="CDD" id="cd02859">
    <property type="entry name" value="E_set_AMPKbeta_like_N"/>
    <property type="match status" value="1"/>
</dbReference>
<dbReference type="EMBL" id="BAABUK010000011">
    <property type="protein sequence ID" value="GAA5811774.1"/>
    <property type="molecule type" value="Genomic_DNA"/>
</dbReference>
<reference evidence="3 4" key="1">
    <citation type="submission" date="2024-04" db="EMBL/GenBank/DDBJ databases">
        <title>genome sequences of Mucor flavus KT1a and Helicostylum pulchrum KT1b strains isolated from the surface of a dry-aged beef.</title>
        <authorList>
            <person name="Toyotome T."/>
            <person name="Hosono M."/>
            <person name="Torimaru M."/>
            <person name="Fukuda K."/>
            <person name="Mikami N."/>
        </authorList>
    </citation>
    <scope>NUCLEOTIDE SEQUENCE [LARGE SCALE GENOMIC DNA]</scope>
    <source>
        <strain evidence="3 4">KT1a</strain>
    </source>
</reference>
<dbReference type="Pfam" id="PF16561">
    <property type="entry name" value="AMPK1_CBM"/>
    <property type="match status" value="1"/>
</dbReference>
<dbReference type="PANTHER" id="PTHR10343:SF84">
    <property type="entry name" value="5'-AMP-ACTIVATED PROTEIN KINASE SUBUNIT BETA-1"/>
    <property type="match status" value="1"/>
</dbReference>
<evidence type="ECO:0000259" key="2">
    <source>
        <dbReference type="Pfam" id="PF16561"/>
    </source>
</evidence>
<name>A0ABP9YY58_9FUNG</name>
<accession>A0ABP9YY58</accession>
<comment type="caution">
    <text evidence="3">The sequence shown here is derived from an EMBL/GenBank/DDBJ whole genome shotgun (WGS) entry which is preliminary data.</text>
</comment>
<evidence type="ECO:0000256" key="1">
    <source>
        <dbReference type="ARBA" id="ARBA00010926"/>
    </source>
</evidence>
<dbReference type="Gene3D" id="2.60.40.10">
    <property type="entry name" value="Immunoglobulins"/>
    <property type="match status" value="1"/>
</dbReference>
<feature type="domain" description="AMP-activated protein kinase glycogen-binding" evidence="2">
    <location>
        <begin position="70"/>
        <end position="145"/>
    </location>
</feature>
<comment type="similarity">
    <text evidence="1">Belongs to the 5'-AMP-activated protein kinase beta subunit family.</text>
</comment>
<protein>
    <recommendedName>
        <fullName evidence="2">AMP-activated protein kinase glycogen-binding domain-containing protein</fullName>
    </recommendedName>
</protein>
<dbReference type="InterPro" id="IPR014756">
    <property type="entry name" value="Ig_E-set"/>
</dbReference>
<keyword evidence="4" id="KW-1185">Reference proteome</keyword>
<evidence type="ECO:0000313" key="3">
    <source>
        <dbReference type="EMBL" id="GAA5811774.1"/>
    </source>
</evidence>
<sequence>MRDWLALPPSAPNDDGIRSKCITHHDMAFIEEEEEEEEEEQMIDMKRSLSTSSMTSIDSDRSLSSKYIEHKICWNHGGKKVQVTGEFLNWSVPVDMIKDTDCHVIYLQMDSTKDIEFKFIVDGEWKYATDLPHRKDERGIVNNVLSKSII</sequence>
<dbReference type="InterPro" id="IPR013783">
    <property type="entry name" value="Ig-like_fold"/>
</dbReference>
<dbReference type="PANTHER" id="PTHR10343">
    <property type="entry name" value="5'-AMP-ACTIVATED PROTEIN KINASE , BETA SUBUNIT"/>
    <property type="match status" value="1"/>
</dbReference>